<dbReference type="PRINTS" id="PR00477">
    <property type="entry name" value="PHGLYCKINASE"/>
</dbReference>
<evidence type="ECO:0000256" key="6">
    <source>
        <dbReference type="ARBA" id="ARBA00016471"/>
    </source>
</evidence>
<reference evidence="16 17" key="1">
    <citation type="submission" date="2020-10" db="EMBL/GenBank/DDBJ databases">
        <title>Connecting structure to function with the recovery of over 1000 high-quality activated sludge metagenome-assembled genomes encoding full-length rRNA genes using long-read sequencing.</title>
        <authorList>
            <person name="Singleton C.M."/>
            <person name="Petriglieri F."/>
            <person name="Kristensen J.M."/>
            <person name="Kirkegaard R.H."/>
            <person name="Michaelsen T.Y."/>
            <person name="Andersen M.H."/>
            <person name="Karst S.M."/>
            <person name="Dueholm M.S."/>
            <person name="Nielsen P.H."/>
            <person name="Albertsen M."/>
        </authorList>
    </citation>
    <scope>NUCLEOTIDE SEQUENCE [LARGE SCALE GENOMIC DNA]</scope>
    <source>
        <strain evidence="16">OdNE_18-Q3-R46-58_MAXAC.008</strain>
    </source>
</reference>
<evidence type="ECO:0000256" key="4">
    <source>
        <dbReference type="ARBA" id="ARBA00011245"/>
    </source>
</evidence>
<dbReference type="HAMAP" id="MF_00145">
    <property type="entry name" value="Phosphoglyc_kinase"/>
    <property type="match status" value="1"/>
</dbReference>
<dbReference type="InterPro" id="IPR001576">
    <property type="entry name" value="Phosphoglycerate_kinase"/>
</dbReference>
<dbReference type="SUPFAM" id="SSF53748">
    <property type="entry name" value="Phosphoglycerate kinase"/>
    <property type="match status" value="1"/>
</dbReference>
<dbReference type="FunFam" id="3.40.50.1260:FF:000003">
    <property type="entry name" value="Phosphoglycerate kinase"/>
    <property type="match status" value="1"/>
</dbReference>
<feature type="binding site" evidence="12 14">
    <location>
        <position position="326"/>
    </location>
    <ligand>
        <name>ATP</name>
        <dbReference type="ChEBI" id="CHEBI:30616"/>
    </ligand>
</feature>
<comment type="caution">
    <text evidence="12">Lacks conserved residue(s) required for the propagation of feature annotation.</text>
</comment>
<feature type="binding site" evidence="12 13">
    <location>
        <begin position="21"/>
        <end position="23"/>
    </location>
    <ligand>
        <name>substrate</name>
    </ligand>
</feature>
<evidence type="ECO:0000256" key="10">
    <source>
        <dbReference type="ARBA" id="ARBA00022840"/>
    </source>
</evidence>
<proteinExistence type="inferred from homology"/>
<evidence type="ECO:0000256" key="1">
    <source>
        <dbReference type="ARBA" id="ARBA00000642"/>
    </source>
</evidence>
<evidence type="ECO:0000256" key="12">
    <source>
        <dbReference type="HAMAP-Rule" id="MF_00145"/>
    </source>
</evidence>
<dbReference type="EMBL" id="JADKCH010000001">
    <property type="protein sequence ID" value="MBK8571049.1"/>
    <property type="molecule type" value="Genomic_DNA"/>
</dbReference>
<dbReference type="InterPro" id="IPR036043">
    <property type="entry name" value="Phosphoglycerate_kinase_sf"/>
</dbReference>
<comment type="subunit">
    <text evidence="4 12">Monomer.</text>
</comment>
<evidence type="ECO:0000256" key="9">
    <source>
        <dbReference type="ARBA" id="ARBA00022777"/>
    </source>
</evidence>
<feature type="binding site" evidence="12 14">
    <location>
        <position position="204"/>
    </location>
    <ligand>
        <name>ATP</name>
        <dbReference type="ChEBI" id="CHEBI:30616"/>
    </ligand>
</feature>
<comment type="caution">
    <text evidence="16">The sequence shown here is derived from an EMBL/GenBank/DDBJ whole genome shotgun (WGS) entry which is preliminary data.</text>
</comment>
<dbReference type="InterPro" id="IPR015824">
    <property type="entry name" value="Phosphoglycerate_kinase_N"/>
</dbReference>
<dbReference type="Pfam" id="PF00162">
    <property type="entry name" value="PGK"/>
    <property type="match status" value="1"/>
</dbReference>
<dbReference type="GO" id="GO:0005829">
    <property type="term" value="C:cytosol"/>
    <property type="evidence" value="ECO:0007669"/>
    <property type="project" value="TreeGrafter"/>
</dbReference>
<evidence type="ECO:0000256" key="11">
    <source>
        <dbReference type="ARBA" id="ARBA00023152"/>
    </source>
</evidence>
<dbReference type="PROSITE" id="PS00111">
    <property type="entry name" value="PGLYCERATE_KINASE"/>
    <property type="match status" value="1"/>
</dbReference>
<dbReference type="GO" id="GO:0006094">
    <property type="term" value="P:gluconeogenesis"/>
    <property type="evidence" value="ECO:0007669"/>
    <property type="project" value="TreeGrafter"/>
</dbReference>
<dbReference type="AlphaFoldDB" id="A0A936EZ58"/>
<evidence type="ECO:0000256" key="14">
    <source>
        <dbReference type="PIRSR" id="PIRSR000724-2"/>
    </source>
</evidence>
<comment type="catalytic activity">
    <reaction evidence="1 12 15">
        <text>(2R)-3-phosphoglycerate + ATP = (2R)-3-phospho-glyceroyl phosphate + ADP</text>
        <dbReference type="Rhea" id="RHEA:14801"/>
        <dbReference type="ChEBI" id="CHEBI:30616"/>
        <dbReference type="ChEBI" id="CHEBI:57604"/>
        <dbReference type="ChEBI" id="CHEBI:58272"/>
        <dbReference type="ChEBI" id="CHEBI:456216"/>
        <dbReference type="EC" id="2.7.2.3"/>
    </reaction>
</comment>
<keyword evidence="8 12" id="KW-0547">Nucleotide-binding</keyword>
<feature type="binding site" evidence="12">
    <location>
        <position position="36"/>
    </location>
    <ligand>
        <name>substrate</name>
    </ligand>
</feature>
<dbReference type="EC" id="2.7.2.3" evidence="5 12"/>
<protein>
    <recommendedName>
        <fullName evidence="6 12">Phosphoglycerate kinase</fullName>
        <ecNumber evidence="5 12">2.7.2.3</ecNumber>
    </recommendedName>
</protein>
<evidence type="ECO:0000256" key="3">
    <source>
        <dbReference type="ARBA" id="ARBA00008982"/>
    </source>
</evidence>
<dbReference type="PIRSF" id="PIRSF000724">
    <property type="entry name" value="Pgk"/>
    <property type="match status" value="1"/>
</dbReference>
<dbReference type="InterPro" id="IPR015911">
    <property type="entry name" value="Phosphoglycerate_kinase_CS"/>
</dbReference>
<feature type="binding site" evidence="12 14">
    <location>
        <begin position="355"/>
        <end position="358"/>
    </location>
    <ligand>
        <name>ATP</name>
        <dbReference type="ChEBI" id="CHEBI:30616"/>
    </ligand>
</feature>
<evidence type="ECO:0000256" key="15">
    <source>
        <dbReference type="RuleBase" id="RU000532"/>
    </source>
</evidence>
<evidence type="ECO:0000256" key="5">
    <source>
        <dbReference type="ARBA" id="ARBA00013061"/>
    </source>
</evidence>
<dbReference type="PANTHER" id="PTHR11406:SF23">
    <property type="entry name" value="PHOSPHOGLYCERATE KINASE 1, CHLOROPLASTIC-RELATED"/>
    <property type="match status" value="1"/>
</dbReference>
<keyword evidence="9 12" id="KW-0418">Kinase</keyword>
<keyword evidence="7 12" id="KW-0808">Transferase</keyword>
<feature type="binding site" evidence="12">
    <location>
        <position position="151"/>
    </location>
    <ligand>
        <name>substrate</name>
    </ligand>
</feature>
<feature type="binding site" evidence="12 13">
    <location>
        <begin position="59"/>
        <end position="62"/>
    </location>
    <ligand>
        <name>substrate</name>
    </ligand>
</feature>
<feature type="binding site" evidence="12">
    <location>
        <position position="118"/>
    </location>
    <ligand>
        <name>substrate</name>
    </ligand>
</feature>
<organism evidence="16 17">
    <name type="scientific">Candidatus Geothrix odensensis</name>
    <dbReference type="NCBI Taxonomy" id="2954440"/>
    <lineage>
        <taxon>Bacteria</taxon>
        <taxon>Pseudomonadati</taxon>
        <taxon>Acidobacteriota</taxon>
        <taxon>Holophagae</taxon>
        <taxon>Holophagales</taxon>
        <taxon>Holophagaceae</taxon>
        <taxon>Geothrix</taxon>
    </lineage>
</organism>
<dbReference type="FunFam" id="3.40.50.1260:FF:000006">
    <property type="entry name" value="Phosphoglycerate kinase"/>
    <property type="match status" value="1"/>
</dbReference>
<comment type="subcellular location">
    <subcellularLocation>
        <location evidence="12">Cytoplasm</location>
    </subcellularLocation>
</comment>
<keyword evidence="11 12" id="KW-0324">Glycolysis</keyword>
<keyword evidence="12" id="KW-0963">Cytoplasm</keyword>
<evidence type="ECO:0000256" key="7">
    <source>
        <dbReference type="ARBA" id="ARBA00022679"/>
    </source>
</evidence>
<evidence type="ECO:0000256" key="8">
    <source>
        <dbReference type="ARBA" id="ARBA00022741"/>
    </source>
</evidence>
<dbReference type="GO" id="GO:0006096">
    <property type="term" value="P:glycolytic process"/>
    <property type="evidence" value="ECO:0007669"/>
    <property type="project" value="UniProtKB-UniRule"/>
</dbReference>
<accession>A0A936EZ58</accession>
<sequence length="398" mass="42007">MGFQSVRDLDVKGHRVFLRADLNVPLKEGKITDATRIKETLPTLKCLLDGGASVVLASHLGRPEGKGFEAAYSAGPVATWLKEQGFDCRLASYVNGAAVEAEAAALLPGQVLLLENLRFEKGETKNKEDFAADLAKLADTYVNDAFGSAHRAHASVSGMVAHFPKDRVAAGFLMEKELKALGKVVHDPDKPLVVIFGGAKVSDKIELIQNFLGKADAILIGGAMSYTFLKAQGFEIGKSLCEEDKLEMSLDLLKQAEAKGTRLLLPLDHVAAAEFKEDADCAITLDQNIPANRMALDIGPETVAVYAAEIRAAKTLLWNGPMGVFEMAPYASGTLTMAEELAEAADRGAFVLVGGGDSVAAVNKAGVGPRMSHVSTGGGASLEFLSGLDLPGVVALSK</sequence>
<evidence type="ECO:0000313" key="17">
    <source>
        <dbReference type="Proteomes" id="UP000709959"/>
    </source>
</evidence>
<feature type="binding site" evidence="13">
    <location>
        <position position="118"/>
    </location>
    <ligand>
        <name>(2R)-3-phosphoglycerate</name>
        <dbReference type="ChEBI" id="CHEBI:58272"/>
    </ligand>
</feature>
<dbReference type="GO" id="GO:0005524">
    <property type="term" value="F:ATP binding"/>
    <property type="evidence" value="ECO:0007669"/>
    <property type="project" value="UniProtKB-KW"/>
</dbReference>
<evidence type="ECO:0000313" key="16">
    <source>
        <dbReference type="EMBL" id="MBK8571049.1"/>
    </source>
</evidence>
<comment type="pathway">
    <text evidence="2 12">Carbohydrate degradation; glycolysis; pyruvate from D-glyceraldehyde 3-phosphate: step 2/5.</text>
</comment>
<dbReference type="Proteomes" id="UP000709959">
    <property type="component" value="Unassembled WGS sequence"/>
</dbReference>
<evidence type="ECO:0000256" key="2">
    <source>
        <dbReference type="ARBA" id="ARBA00004838"/>
    </source>
</evidence>
<evidence type="ECO:0000256" key="13">
    <source>
        <dbReference type="PIRSR" id="PIRSR000724-1"/>
    </source>
</evidence>
<gene>
    <name evidence="12" type="primary">pgk</name>
    <name evidence="16" type="ORF">IPN91_00115</name>
</gene>
<feature type="binding site" evidence="13">
    <location>
        <position position="151"/>
    </location>
    <ligand>
        <name>(2R)-3-phosphoglycerate</name>
        <dbReference type="ChEBI" id="CHEBI:58272"/>
    </ligand>
</feature>
<dbReference type="GO" id="GO:0043531">
    <property type="term" value="F:ADP binding"/>
    <property type="evidence" value="ECO:0007669"/>
    <property type="project" value="TreeGrafter"/>
</dbReference>
<feature type="binding site" evidence="13">
    <location>
        <position position="36"/>
    </location>
    <ligand>
        <name>(2R)-3-phosphoglycerate</name>
        <dbReference type="ChEBI" id="CHEBI:58272"/>
    </ligand>
</feature>
<dbReference type="GO" id="GO:0004618">
    <property type="term" value="F:phosphoglycerate kinase activity"/>
    <property type="evidence" value="ECO:0007669"/>
    <property type="project" value="UniProtKB-UniRule"/>
</dbReference>
<name>A0A936EZ58_9BACT</name>
<comment type="similarity">
    <text evidence="3 12 15">Belongs to the phosphoglycerate kinase family.</text>
</comment>
<dbReference type="Gene3D" id="3.40.50.1260">
    <property type="entry name" value="Phosphoglycerate kinase, N-terminal domain"/>
    <property type="match status" value="2"/>
</dbReference>
<dbReference type="PANTHER" id="PTHR11406">
    <property type="entry name" value="PHOSPHOGLYCERATE KINASE"/>
    <property type="match status" value="1"/>
</dbReference>
<keyword evidence="10 12" id="KW-0067">ATP-binding</keyword>